<accession>A0AAN8XDH3</accession>
<evidence type="ECO:0000256" key="5">
    <source>
        <dbReference type="ARBA" id="ARBA00023040"/>
    </source>
</evidence>
<evidence type="ECO:0000313" key="12">
    <source>
        <dbReference type="Proteomes" id="UP001381693"/>
    </source>
</evidence>
<keyword evidence="8" id="KW-0807">Transducer</keyword>
<feature type="transmembrane region" description="Helical" evidence="9">
    <location>
        <begin position="88"/>
        <end position="106"/>
    </location>
</feature>
<keyword evidence="4 9" id="KW-1133">Transmembrane helix</keyword>
<name>A0AAN8XDH3_HALRR</name>
<evidence type="ECO:0000256" key="7">
    <source>
        <dbReference type="ARBA" id="ARBA00023170"/>
    </source>
</evidence>
<comment type="subcellular location">
    <subcellularLocation>
        <location evidence="1">Membrane</location>
        <topology evidence="1">Multi-pass membrane protein</topology>
    </subcellularLocation>
</comment>
<feature type="domain" description="G-protein coupled receptors family 1 profile" evidence="10">
    <location>
        <begin position="1"/>
        <end position="128"/>
    </location>
</feature>
<gene>
    <name evidence="11" type="ORF">SK128_016503</name>
</gene>
<protein>
    <recommendedName>
        <fullName evidence="10">G-protein coupled receptors family 1 profile domain-containing protein</fullName>
    </recommendedName>
</protein>
<keyword evidence="5" id="KW-0297">G-protein coupled receptor</keyword>
<dbReference type="PANTHER" id="PTHR24238">
    <property type="entry name" value="G-PROTEIN COUPLED RECEPTOR"/>
    <property type="match status" value="1"/>
</dbReference>
<evidence type="ECO:0000256" key="2">
    <source>
        <dbReference type="ARBA" id="ARBA00010663"/>
    </source>
</evidence>
<dbReference type="PROSITE" id="PS50262">
    <property type="entry name" value="G_PROTEIN_RECEP_F1_2"/>
    <property type="match status" value="1"/>
</dbReference>
<dbReference type="Gene3D" id="1.20.1070.10">
    <property type="entry name" value="Rhodopsin 7-helix transmembrane proteins"/>
    <property type="match status" value="1"/>
</dbReference>
<feature type="transmembrane region" description="Helical" evidence="9">
    <location>
        <begin position="36"/>
        <end position="59"/>
    </location>
</feature>
<keyword evidence="7" id="KW-0675">Receptor</keyword>
<dbReference type="PANTHER" id="PTHR24238:SF57">
    <property type="entry name" value="G-PROTEIN COUPLED RECEPTOR 83"/>
    <property type="match status" value="1"/>
</dbReference>
<dbReference type="GO" id="GO:0005886">
    <property type="term" value="C:plasma membrane"/>
    <property type="evidence" value="ECO:0007669"/>
    <property type="project" value="TreeGrafter"/>
</dbReference>
<keyword evidence="3 9" id="KW-0812">Transmembrane</keyword>
<dbReference type="Pfam" id="PF00001">
    <property type="entry name" value="7tm_1"/>
    <property type="match status" value="1"/>
</dbReference>
<dbReference type="PRINTS" id="PR00237">
    <property type="entry name" value="GPCRRHODOPSN"/>
</dbReference>
<dbReference type="InterPro" id="IPR000276">
    <property type="entry name" value="GPCR_Rhodpsn"/>
</dbReference>
<keyword evidence="12" id="KW-1185">Reference proteome</keyword>
<proteinExistence type="inferred from homology"/>
<dbReference type="Proteomes" id="UP001381693">
    <property type="component" value="Unassembled WGS sequence"/>
</dbReference>
<reference evidence="11 12" key="1">
    <citation type="submission" date="2023-11" db="EMBL/GenBank/DDBJ databases">
        <title>Halocaridina rubra genome assembly.</title>
        <authorList>
            <person name="Smith C."/>
        </authorList>
    </citation>
    <scope>NUCLEOTIDE SEQUENCE [LARGE SCALE GENOMIC DNA]</scope>
    <source>
        <strain evidence="11">EP-1</strain>
        <tissue evidence="11">Whole</tissue>
    </source>
</reference>
<dbReference type="AlphaFoldDB" id="A0AAN8XDH3"/>
<dbReference type="InterPro" id="IPR017452">
    <property type="entry name" value="GPCR_Rhodpsn_7TM"/>
</dbReference>
<evidence type="ECO:0000256" key="1">
    <source>
        <dbReference type="ARBA" id="ARBA00004141"/>
    </source>
</evidence>
<evidence type="ECO:0000259" key="10">
    <source>
        <dbReference type="PROSITE" id="PS50262"/>
    </source>
</evidence>
<evidence type="ECO:0000256" key="4">
    <source>
        <dbReference type="ARBA" id="ARBA00022989"/>
    </source>
</evidence>
<dbReference type="EMBL" id="JAXCGZ010004159">
    <property type="protein sequence ID" value="KAK7082156.1"/>
    <property type="molecule type" value="Genomic_DNA"/>
</dbReference>
<evidence type="ECO:0000256" key="3">
    <source>
        <dbReference type="ARBA" id="ARBA00022692"/>
    </source>
</evidence>
<evidence type="ECO:0000256" key="6">
    <source>
        <dbReference type="ARBA" id="ARBA00023136"/>
    </source>
</evidence>
<evidence type="ECO:0000256" key="8">
    <source>
        <dbReference type="ARBA" id="ARBA00023224"/>
    </source>
</evidence>
<dbReference type="SUPFAM" id="SSF81321">
    <property type="entry name" value="Family A G protein-coupled receptor-like"/>
    <property type="match status" value="1"/>
</dbReference>
<dbReference type="GO" id="GO:0008188">
    <property type="term" value="F:neuropeptide receptor activity"/>
    <property type="evidence" value="ECO:0007669"/>
    <property type="project" value="TreeGrafter"/>
</dbReference>
<evidence type="ECO:0000313" key="11">
    <source>
        <dbReference type="EMBL" id="KAK7082156.1"/>
    </source>
</evidence>
<comment type="similarity">
    <text evidence="2">Belongs to the G-protein coupled receptor 1 family.</text>
</comment>
<organism evidence="11 12">
    <name type="scientific">Halocaridina rubra</name>
    <name type="common">Hawaiian red shrimp</name>
    <dbReference type="NCBI Taxonomy" id="373956"/>
    <lineage>
        <taxon>Eukaryota</taxon>
        <taxon>Metazoa</taxon>
        <taxon>Ecdysozoa</taxon>
        <taxon>Arthropoda</taxon>
        <taxon>Crustacea</taxon>
        <taxon>Multicrustacea</taxon>
        <taxon>Malacostraca</taxon>
        <taxon>Eumalacostraca</taxon>
        <taxon>Eucarida</taxon>
        <taxon>Decapoda</taxon>
        <taxon>Pleocyemata</taxon>
        <taxon>Caridea</taxon>
        <taxon>Atyoidea</taxon>
        <taxon>Atyidae</taxon>
        <taxon>Halocaridina</taxon>
    </lineage>
</organism>
<evidence type="ECO:0000256" key="9">
    <source>
        <dbReference type="SAM" id="Phobius"/>
    </source>
</evidence>
<comment type="caution">
    <text evidence="11">The sequence shown here is derived from an EMBL/GenBank/DDBJ whole genome shotgun (WGS) entry which is preliminary data.</text>
</comment>
<sequence>MWANFTSWQCDEIWPTVRHYDHRLGRCVTTYDAKKVFYVALTIALYFLPVAVMFVNYSLVVWKLWMTQLPGEHSAPARHTATRAKKKVVKMVSVVLFVFFLCWTPLQSILLYTFVHTNHTSVGKHDFV</sequence>
<keyword evidence="6 9" id="KW-0472">Membrane</keyword>